<dbReference type="Proteomes" id="UP000217083">
    <property type="component" value="Unassembled WGS sequence"/>
</dbReference>
<dbReference type="RefSeq" id="WP_094924100.1">
    <property type="nucleotide sequence ID" value="NZ_NPIA01000003.1"/>
</dbReference>
<feature type="transmembrane region" description="Helical" evidence="1">
    <location>
        <begin position="12"/>
        <end position="31"/>
    </location>
</feature>
<gene>
    <name evidence="2" type="ORF">CIB95_08275</name>
</gene>
<proteinExistence type="predicted"/>
<evidence type="ECO:0000313" key="3">
    <source>
        <dbReference type="Proteomes" id="UP000217083"/>
    </source>
</evidence>
<comment type="caution">
    <text evidence="2">The sequence shown here is derived from an EMBL/GenBank/DDBJ whole genome shotgun (WGS) entry which is preliminary data.</text>
</comment>
<organism evidence="2 3">
    <name type="scientific">Lottiidibacillus patelloidae</name>
    <dbReference type="NCBI Taxonomy" id="2670334"/>
    <lineage>
        <taxon>Bacteria</taxon>
        <taxon>Bacillati</taxon>
        <taxon>Bacillota</taxon>
        <taxon>Bacilli</taxon>
        <taxon>Bacillales</taxon>
        <taxon>Bacillaceae</taxon>
        <taxon>Lottiidibacillus</taxon>
    </lineage>
</organism>
<sequence>MDLLKEKLSSRKFIITVAGVITIICNDYYGLGLEKETVLSAIGLMMSYVVGQGYVDGKYQQNKNNK</sequence>
<feature type="transmembrane region" description="Helical" evidence="1">
    <location>
        <begin position="37"/>
        <end position="55"/>
    </location>
</feature>
<protein>
    <submittedName>
        <fullName evidence="2">Uncharacterized protein</fullName>
    </submittedName>
</protein>
<name>A0A263BUL6_9BACI</name>
<accession>A0A263BUL6</accession>
<evidence type="ECO:0000256" key="1">
    <source>
        <dbReference type="SAM" id="Phobius"/>
    </source>
</evidence>
<evidence type="ECO:0000313" key="2">
    <source>
        <dbReference type="EMBL" id="OZM57441.1"/>
    </source>
</evidence>
<keyword evidence="1" id="KW-0472">Membrane</keyword>
<dbReference type="EMBL" id="NPIA01000003">
    <property type="protein sequence ID" value="OZM57441.1"/>
    <property type="molecule type" value="Genomic_DNA"/>
</dbReference>
<keyword evidence="1" id="KW-0812">Transmembrane</keyword>
<reference evidence="3" key="1">
    <citation type="submission" date="2017-08" db="EMBL/GenBank/DDBJ databases">
        <authorList>
            <person name="Huang Z."/>
        </authorList>
    </citation>
    <scope>NUCLEOTIDE SEQUENCE [LARGE SCALE GENOMIC DNA]</scope>
    <source>
        <strain evidence="3">SA5d-4</strain>
    </source>
</reference>
<keyword evidence="3" id="KW-1185">Reference proteome</keyword>
<keyword evidence="1" id="KW-1133">Transmembrane helix</keyword>
<dbReference type="AlphaFoldDB" id="A0A263BUL6"/>
<reference evidence="2 3" key="2">
    <citation type="submission" date="2017-09" db="EMBL/GenBank/DDBJ databases">
        <title>Bacillus patelloidae sp. nov., isolated from the intestinal tract of a marine limpet.</title>
        <authorList>
            <person name="Liu R."/>
            <person name="Dong C."/>
            <person name="Shao Z."/>
        </authorList>
    </citation>
    <scope>NUCLEOTIDE SEQUENCE [LARGE SCALE GENOMIC DNA]</scope>
    <source>
        <strain evidence="2 3">SA5d-4</strain>
    </source>
</reference>